<evidence type="ECO:0000256" key="3">
    <source>
        <dbReference type="ARBA" id="ARBA00022777"/>
    </source>
</evidence>
<dbReference type="SUPFAM" id="SSF53613">
    <property type="entry name" value="Ribokinase-like"/>
    <property type="match status" value="1"/>
</dbReference>
<dbReference type="AlphaFoldDB" id="A0A1W1V971"/>
<evidence type="ECO:0000259" key="5">
    <source>
        <dbReference type="Pfam" id="PF00294"/>
    </source>
</evidence>
<dbReference type="InterPro" id="IPR002139">
    <property type="entry name" value="Ribo/fructo_kinase"/>
</dbReference>
<keyword evidence="2 4" id="KW-0808">Transferase</keyword>
<dbReference type="Pfam" id="PF00294">
    <property type="entry name" value="PfkB"/>
    <property type="match status" value="1"/>
</dbReference>
<dbReference type="InterPro" id="IPR011611">
    <property type="entry name" value="PfkB_dom"/>
</dbReference>
<dbReference type="GO" id="GO:0016301">
    <property type="term" value="F:kinase activity"/>
    <property type="evidence" value="ECO:0007669"/>
    <property type="project" value="UniProtKB-KW"/>
</dbReference>
<keyword evidence="3 4" id="KW-0418">Kinase</keyword>
<dbReference type="PANTHER" id="PTHR10584:SF166">
    <property type="entry name" value="RIBOKINASE"/>
    <property type="match status" value="1"/>
</dbReference>
<proteinExistence type="inferred from homology"/>
<reference evidence="6 7" key="1">
    <citation type="submission" date="2017-04" db="EMBL/GenBank/DDBJ databases">
        <authorList>
            <person name="Afonso C.L."/>
            <person name="Miller P.J."/>
            <person name="Scott M.A."/>
            <person name="Spackman E."/>
            <person name="Goraichik I."/>
            <person name="Dimitrov K.M."/>
            <person name="Suarez D.L."/>
            <person name="Swayne D.E."/>
        </authorList>
    </citation>
    <scope>NUCLEOTIDE SEQUENCE [LARGE SCALE GENOMIC DNA]</scope>
    <source>
        <strain evidence="6 7">ToBE</strain>
    </source>
</reference>
<evidence type="ECO:0000256" key="1">
    <source>
        <dbReference type="ARBA" id="ARBA00010688"/>
    </source>
</evidence>
<dbReference type="PROSITE" id="PS00584">
    <property type="entry name" value="PFKB_KINASES_2"/>
    <property type="match status" value="1"/>
</dbReference>
<dbReference type="GO" id="GO:0006796">
    <property type="term" value="P:phosphate-containing compound metabolic process"/>
    <property type="evidence" value="ECO:0007669"/>
    <property type="project" value="UniProtKB-ARBA"/>
</dbReference>
<organism evidence="6 7">
    <name type="scientific">Thermanaeromonas toyohensis ToBE</name>
    <dbReference type="NCBI Taxonomy" id="698762"/>
    <lineage>
        <taxon>Bacteria</taxon>
        <taxon>Bacillati</taxon>
        <taxon>Bacillota</taxon>
        <taxon>Clostridia</taxon>
        <taxon>Neomoorellales</taxon>
        <taxon>Neomoorellaceae</taxon>
        <taxon>Thermanaeromonas</taxon>
    </lineage>
</organism>
<evidence type="ECO:0000313" key="6">
    <source>
        <dbReference type="EMBL" id="SMB89825.1"/>
    </source>
</evidence>
<evidence type="ECO:0000256" key="2">
    <source>
        <dbReference type="ARBA" id="ARBA00022679"/>
    </source>
</evidence>
<dbReference type="InterPro" id="IPR029056">
    <property type="entry name" value="Ribokinase-like"/>
</dbReference>
<sequence length="344" mass="36518">MIPAEAQCHGDNQHDNQTRKPVNTYDIVTVGAVALDIIVQVDTFPGADQLVLAKEVRRDAGGSTANIAVRLAQLGERVAFAGLVGDDAAGEYLKQAFIREGVATELITTVPGGSTATAVVMVNPAGQRAILSLGGTALYNEIAQVPSRVWESKLLYIGEAYLPLVRQLVTGACSRGQQVFYGPGGIFVREGWTALARAIQGVKGLFLNWEECMLLLSCQVRIPYQLPALGEWLARAIKKAGWWQGGLREIVVTLGAQGCIWLAPDGLFWQPAIAARVVDTTGAGDAFTAGYLAAYLKGWPVETRLKFATACASLAIEGPGARWGRITPAAVAARLQQEGGMASA</sequence>
<dbReference type="PANTHER" id="PTHR10584">
    <property type="entry name" value="SUGAR KINASE"/>
    <property type="match status" value="1"/>
</dbReference>
<dbReference type="Proteomes" id="UP000192569">
    <property type="component" value="Chromosome I"/>
</dbReference>
<dbReference type="RefSeq" id="WP_172839005.1">
    <property type="nucleotide sequence ID" value="NZ_LT838272.1"/>
</dbReference>
<dbReference type="EMBL" id="LT838272">
    <property type="protein sequence ID" value="SMB89825.1"/>
    <property type="molecule type" value="Genomic_DNA"/>
</dbReference>
<protein>
    <submittedName>
        <fullName evidence="6">Ribokinase</fullName>
    </submittedName>
</protein>
<accession>A0A1W1V971</accession>
<keyword evidence="7" id="KW-1185">Reference proteome</keyword>
<feature type="domain" description="Carbohydrate kinase PfkB" evidence="5">
    <location>
        <begin position="26"/>
        <end position="322"/>
    </location>
</feature>
<comment type="similarity">
    <text evidence="1 4">Belongs to the carbohydrate kinase PfkB family.</text>
</comment>
<dbReference type="Gene3D" id="3.40.1190.20">
    <property type="match status" value="1"/>
</dbReference>
<name>A0A1W1V971_9FIRM</name>
<dbReference type="InterPro" id="IPR002173">
    <property type="entry name" value="Carboh/pur_kinase_PfkB_CS"/>
</dbReference>
<dbReference type="STRING" id="698762.SAMN00808754_0211"/>
<gene>
    <name evidence="6" type="ORF">SAMN00808754_0211</name>
</gene>
<dbReference type="PRINTS" id="PR00990">
    <property type="entry name" value="RIBOKINASE"/>
</dbReference>
<evidence type="ECO:0000256" key="4">
    <source>
        <dbReference type="RuleBase" id="RU003704"/>
    </source>
</evidence>
<evidence type="ECO:0000313" key="7">
    <source>
        <dbReference type="Proteomes" id="UP000192569"/>
    </source>
</evidence>